<accession>A0A235F5U2</accession>
<dbReference type="Proteomes" id="UP000215059">
    <property type="component" value="Unassembled WGS sequence"/>
</dbReference>
<dbReference type="AlphaFoldDB" id="A0A235F5U2"/>
<keyword evidence="2" id="KW-1185">Reference proteome</keyword>
<comment type="caution">
    <text evidence="1">The sequence shown here is derived from an EMBL/GenBank/DDBJ whole genome shotgun (WGS) entry which is preliminary data.</text>
</comment>
<protein>
    <submittedName>
        <fullName evidence="1">Uncharacterized protein</fullName>
    </submittedName>
</protein>
<organism evidence="1 2">
    <name type="scientific">Fictibacillus aquaticus</name>
    <dbReference type="NCBI Taxonomy" id="2021314"/>
    <lineage>
        <taxon>Bacteria</taxon>
        <taxon>Bacillati</taxon>
        <taxon>Bacillota</taxon>
        <taxon>Bacilli</taxon>
        <taxon>Bacillales</taxon>
        <taxon>Fictibacillaceae</taxon>
        <taxon>Fictibacillus</taxon>
    </lineage>
</organism>
<name>A0A235F5U2_9BACL</name>
<evidence type="ECO:0000313" key="1">
    <source>
        <dbReference type="EMBL" id="OYD56609.1"/>
    </source>
</evidence>
<gene>
    <name evidence="1" type="ORF">CGZ90_16490</name>
</gene>
<sequence>MKYKQKDFSQELLNKIEQFEQSLKDYVPAFLAKYRPVLEGEKLELEAEFVREGEEPFKPGYRSELSIGVLDGTGELLDLHTIPIWECTRSFVSVKGELIDESIEDVHLELKEYIEEWMESE</sequence>
<reference evidence="1 2" key="1">
    <citation type="submission" date="2017-07" db="EMBL/GenBank/DDBJ databases">
        <title>Fictibacillus sp. nov. GDSW-R2A3 Genome sequencing and assembly.</title>
        <authorList>
            <person name="Mayilraj S."/>
        </authorList>
    </citation>
    <scope>NUCLEOTIDE SEQUENCE [LARGE SCALE GENOMIC DNA]</scope>
    <source>
        <strain evidence="1 2">GDSW-R2A3</strain>
    </source>
</reference>
<dbReference type="RefSeq" id="WP_094253625.1">
    <property type="nucleotide sequence ID" value="NZ_JBHLXL010000002.1"/>
</dbReference>
<evidence type="ECO:0000313" key="2">
    <source>
        <dbReference type="Proteomes" id="UP000215059"/>
    </source>
</evidence>
<dbReference type="OrthoDB" id="2941246at2"/>
<dbReference type="EMBL" id="NOII01000011">
    <property type="protein sequence ID" value="OYD56609.1"/>
    <property type="molecule type" value="Genomic_DNA"/>
</dbReference>
<proteinExistence type="predicted"/>